<keyword evidence="2" id="KW-1185">Reference proteome</keyword>
<comment type="caution">
    <text evidence="1">The sequence shown here is derived from an EMBL/GenBank/DDBJ whole genome shotgun (WGS) entry which is preliminary data.</text>
</comment>
<dbReference type="EMBL" id="JAEMNX010000005">
    <property type="protein sequence ID" value="MBJ7537420.1"/>
    <property type="molecule type" value="Genomic_DNA"/>
</dbReference>
<name>A0A934JJT7_9GAMM</name>
<dbReference type="PANTHER" id="PTHR36922">
    <property type="entry name" value="BLL2446 PROTEIN"/>
    <property type="match status" value="1"/>
</dbReference>
<gene>
    <name evidence="1" type="ORF">I8J31_06955</name>
</gene>
<dbReference type="PANTHER" id="PTHR36922:SF1">
    <property type="entry name" value="DUF1993 DOMAIN-CONTAINING PROTEIN"/>
    <property type="match status" value="1"/>
</dbReference>
<sequence>MDIDLKALLAHYLNQLDKMLQQVPEEHFSASLSADMFCLATNARIAANFALRGYCPLVGVEVVSFDKGSDDKSAVREQISATLGYLNKLPKLEALNKDVLLGEKAGFVELSLPQPEFLHHYILPNFFFHISMVYSIAKSVGIHLGKADFDGYHSYPAGFSWLKSSK</sequence>
<accession>A0A934JJT7</accession>
<proteinExistence type="predicted"/>
<dbReference type="AlphaFoldDB" id="A0A934JJT7"/>
<evidence type="ECO:0000313" key="1">
    <source>
        <dbReference type="EMBL" id="MBJ7537420.1"/>
    </source>
</evidence>
<dbReference type="Pfam" id="PF09351">
    <property type="entry name" value="DUF1993"/>
    <property type="match status" value="1"/>
</dbReference>
<dbReference type="Proteomes" id="UP000628710">
    <property type="component" value="Unassembled WGS sequence"/>
</dbReference>
<organism evidence="1 2">
    <name type="scientific">Marinomonas transparens</name>
    <dbReference type="NCBI Taxonomy" id="2795388"/>
    <lineage>
        <taxon>Bacteria</taxon>
        <taxon>Pseudomonadati</taxon>
        <taxon>Pseudomonadota</taxon>
        <taxon>Gammaproteobacteria</taxon>
        <taxon>Oceanospirillales</taxon>
        <taxon>Oceanospirillaceae</taxon>
        <taxon>Marinomonas</taxon>
    </lineage>
</organism>
<dbReference type="Gene3D" id="1.20.120.450">
    <property type="entry name" value="dinb family like domain"/>
    <property type="match status" value="1"/>
</dbReference>
<dbReference type="InterPro" id="IPR018531">
    <property type="entry name" value="DUF1993"/>
</dbReference>
<dbReference type="InterPro" id="IPR034660">
    <property type="entry name" value="DinB/YfiT-like"/>
</dbReference>
<protein>
    <submittedName>
        <fullName evidence="1">DUF1993 family protein</fullName>
    </submittedName>
</protein>
<dbReference type="SUPFAM" id="SSF109854">
    <property type="entry name" value="DinB/YfiT-like putative metalloenzymes"/>
    <property type="match status" value="1"/>
</dbReference>
<reference evidence="1" key="1">
    <citation type="submission" date="2020-12" db="EMBL/GenBank/DDBJ databases">
        <title>Marinomonas arctica sp. nov., a psychrotolerant bacterium isolated from the Arctic.</title>
        <authorList>
            <person name="Zhang Y."/>
        </authorList>
    </citation>
    <scope>NUCLEOTIDE SEQUENCE</scope>
    <source>
        <strain evidence="1">C1424</strain>
    </source>
</reference>
<evidence type="ECO:0000313" key="2">
    <source>
        <dbReference type="Proteomes" id="UP000628710"/>
    </source>
</evidence>
<dbReference type="RefSeq" id="WP_199467554.1">
    <property type="nucleotide sequence ID" value="NZ_JAEMNX010000005.1"/>
</dbReference>